<protein>
    <submittedName>
        <fullName evidence="9">FAD dependent oxidoreductase</fullName>
    </submittedName>
</protein>
<feature type="compositionally biased region" description="Low complexity" evidence="5">
    <location>
        <begin position="967"/>
        <end position="982"/>
    </location>
</feature>
<evidence type="ECO:0000256" key="5">
    <source>
        <dbReference type="SAM" id="MobiDB-lite"/>
    </source>
</evidence>
<name>A0A2A6C856_PRIPA</name>
<feature type="transmembrane region" description="Helical" evidence="6">
    <location>
        <begin position="542"/>
        <end position="566"/>
    </location>
</feature>
<dbReference type="AlphaFoldDB" id="A0A2A6C856"/>
<keyword evidence="2" id="KW-0285">Flavoprotein</keyword>
<keyword evidence="7" id="KW-0732">Signal</keyword>
<feature type="transmembrane region" description="Helical" evidence="6">
    <location>
        <begin position="795"/>
        <end position="816"/>
    </location>
</feature>
<evidence type="ECO:0000256" key="2">
    <source>
        <dbReference type="ARBA" id="ARBA00022630"/>
    </source>
</evidence>
<keyword evidence="3" id="KW-0274">FAD</keyword>
<reference evidence="10" key="1">
    <citation type="journal article" date="2008" name="Nat. Genet.">
        <title>The Pristionchus pacificus genome provides a unique perspective on nematode lifestyle and parasitism.</title>
        <authorList>
            <person name="Dieterich C."/>
            <person name="Clifton S.W."/>
            <person name="Schuster L.N."/>
            <person name="Chinwalla A."/>
            <person name="Delehaunty K."/>
            <person name="Dinkelacker I."/>
            <person name="Fulton L."/>
            <person name="Fulton R."/>
            <person name="Godfrey J."/>
            <person name="Minx P."/>
            <person name="Mitreva M."/>
            <person name="Roeseler W."/>
            <person name="Tian H."/>
            <person name="Witte H."/>
            <person name="Yang S.P."/>
            <person name="Wilson R.K."/>
            <person name="Sommer R.J."/>
        </authorList>
    </citation>
    <scope>NUCLEOTIDE SEQUENCE [LARGE SCALE GENOMIC DNA]</scope>
    <source>
        <strain evidence="10">PS312</strain>
    </source>
</reference>
<dbReference type="Gene3D" id="3.50.50.60">
    <property type="entry name" value="FAD/NAD(P)-binding domain"/>
    <property type="match status" value="1"/>
</dbReference>
<dbReference type="PANTHER" id="PTHR43400:SF7">
    <property type="entry name" value="FAD-DEPENDENT OXIDOREDUCTASE 2 FAD BINDING DOMAIN-CONTAINING PROTEIN"/>
    <property type="match status" value="1"/>
</dbReference>
<keyword evidence="10" id="KW-1185">Reference proteome</keyword>
<dbReference type="Gene3D" id="1.20.1250.20">
    <property type="entry name" value="MFS general substrate transporter like domains"/>
    <property type="match status" value="1"/>
</dbReference>
<dbReference type="EnsemblMetazoa" id="PPA08655.1">
    <property type="protein sequence ID" value="PPA08655.1"/>
    <property type="gene ID" value="WBGene00098209"/>
</dbReference>
<dbReference type="PANTHER" id="PTHR43400">
    <property type="entry name" value="FUMARATE REDUCTASE"/>
    <property type="match status" value="1"/>
</dbReference>
<feature type="compositionally biased region" description="Low complexity" evidence="5">
    <location>
        <begin position="625"/>
        <end position="636"/>
    </location>
</feature>
<feature type="region of interest" description="Disordered" evidence="5">
    <location>
        <begin position="610"/>
        <end position="641"/>
    </location>
</feature>
<dbReference type="Pfam" id="PF00890">
    <property type="entry name" value="FAD_binding_2"/>
    <property type="match status" value="1"/>
</dbReference>
<dbReference type="Pfam" id="PF07690">
    <property type="entry name" value="MFS_1"/>
    <property type="match status" value="1"/>
</dbReference>
<gene>
    <name evidence="9" type="primary">WBGene00098209</name>
</gene>
<keyword evidence="4" id="KW-0560">Oxidoreductase</keyword>
<feature type="signal peptide" evidence="7">
    <location>
        <begin position="1"/>
        <end position="27"/>
    </location>
</feature>
<dbReference type="NCBIfam" id="TIGR01813">
    <property type="entry name" value="flavo_cyto_c"/>
    <property type="match status" value="1"/>
</dbReference>
<evidence type="ECO:0000256" key="6">
    <source>
        <dbReference type="SAM" id="Phobius"/>
    </source>
</evidence>
<dbReference type="Proteomes" id="UP000005239">
    <property type="component" value="Unassembled WGS sequence"/>
</dbReference>
<feature type="transmembrane region" description="Helical" evidence="6">
    <location>
        <begin position="854"/>
        <end position="874"/>
    </location>
</feature>
<evidence type="ECO:0000313" key="10">
    <source>
        <dbReference type="Proteomes" id="UP000005239"/>
    </source>
</evidence>
<dbReference type="InterPro" id="IPR010960">
    <property type="entry name" value="Flavocytochrome_c"/>
</dbReference>
<dbReference type="SUPFAM" id="SSF56425">
    <property type="entry name" value="Succinate dehydrogenase/fumarate reductase flavoprotein, catalytic domain"/>
    <property type="match status" value="1"/>
</dbReference>
<feature type="transmembrane region" description="Helical" evidence="6">
    <location>
        <begin position="759"/>
        <end position="783"/>
    </location>
</feature>
<feature type="transmembrane region" description="Helical" evidence="6">
    <location>
        <begin position="920"/>
        <end position="942"/>
    </location>
</feature>
<feature type="chain" id="PRO_5043590476" evidence="7">
    <location>
        <begin position="28"/>
        <end position="982"/>
    </location>
</feature>
<dbReference type="InterPro" id="IPR027477">
    <property type="entry name" value="Succ_DH/fumarate_Rdtase_cat_sf"/>
</dbReference>
<dbReference type="InterPro" id="IPR011701">
    <property type="entry name" value="MFS"/>
</dbReference>
<dbReference type="SUPFAM" id="SSF103473">
    <property type="entry name" value="MFS general substrate transporter"/>
    <property type="match status" value="1"/>
</dbReference>
<feature type="compositionally biased region" description="Polar residues" evidence="5">
    <location>
        <begin position="611"/>
        <end position="624"/>
    </location>
</feature>
<dbReference type="GO" id="GO:0010181">
    <property type="term" value="F:FMN binding"/>
    <property type="evidence" value="ECO:0007669"/>
    <property type="project" value="InterPro"/>
</dbReference>
<dbReference type="InterPro" id="IPR036259">
    <property type="entry name" value="MFS_trans_sf"/>
</dbReference>
<feature type="region of interest" description="Disordered" evidence="5">
    <location>
        <begin position="950"/>
        <end position="982"/>
    </location>
</feature>
<proteinExistence type="predicted"/>
<dbReference type="GO" id="GO:0005737">
    <property type="term" value="C:cytoplasm"/>
    <property type="evidence" value="ECO:0000318"/>
    <property type="project" value="GO_Central"/>
</dbReference>
<accession>A0A8R1U854</accession>
<dbReference type="Gene3D" id="3.90.700.10">
    <property type="entry name" value="Succinate dehydrogenase/fumarate reductase flavoprotein, catalytic domain"/>
    <property type="match status" value="1"/>
</dbReference>
<accession>A0A2A6C856</accession>
<organism evidence="9 10">
    <name type="scientific">Pristionchus pacificus</name>
    <name type="common">Parasitic nematode worm</name>
    <dbReference type="NCBI Taxonomy" id="54126"/>
    <lineage>
        <taxon>Eukaryota</taxon>
        <taxon>Metazoa</taxon>
        <taxon>Ecdysozoa</taxon>
        <taxon>Nematoda</taxon>
        <taxon>Chromadorea</taxon>
        <taxon>Rhabditida</taxon>
        <taxon>Rhabditina</taxon>
        <taxon>Diplogasteromorpha</taxon>
        <taxon>Diplogasteroidea</taxon>
        <taxon>Neodiplogasteridae</taxon>
        <taxon>Pristionchus</taxon>
    </lineage>
</organism>
<keyword evidence="6" id="KW-0472">Membrane</keyword>
<dbReference type="InterPro" id="IPR050315">
    <property type="entry name" value="FAD-oxidoreductase_2"/>
</dbReference>
<feature type="transmembrane region" description="Helical" evidence="6">
    <location>
        <begin position="651"/>
        <end position="671"/>
    </location>
</feature>
<evidence type="ECO:0000313" key="9">
    <source>
        <dbReference type="EnsemblMetazoa" id="PPA08655.1"/>
    </source>
</evidence>
<feature type="domain" description="FAD-dependent oxidoreductase 2 FAD-binding" evidence="8">
    <location>
        <begin position="47"/>
        <end position="502"/>
    </location>
</feature>
<evidence type="ECO:0000256" key="3">
    <source>
        <dbReference type="ARBA" id="ARBA00022827"/>
    </source>
</evidence>
<dbReference type="InterPro" id="IPR003953">
    <property type="entry name" value="FAD-dep_OxRdtase_2_FAD-bd"/>
</dbReference>
<dbReference type="SUPFAM" id="SSF51905">
    <property type="entry name" value="FAD/NAD(P)-binding domain"/>
    <property type="match status" value="1"/>
</dbReference>
<dbReference type="GO" id="GO:0016156">
    <property type="term" value="F:fumarate reductase (NADH) activity"/>
    <property type="evidence" value="ECO:0000318"/>
    <property type="project" value="GO_Central"/>
</dbReference>
<dbReference type="GO" id="GO:0022857">
    <property type="term" value="F:transmembrane transporter activity"/>
    <property type="evidence" value="ECO:0007669"/>
    <property type="project" value="InterPro"/>
</dbReference>
<comment type="cofactor">
    <cofactor evidence="1">
        <name>FAD</name>
        <dbReference type="ChEBI" id="CHEBI:57692"/>
    </cofactor>
</comment>
<keyword evidence="6" id="KW-1133">Transmembrane helix</keyword>
<sequence>MADSRGMRLLAASLLLLIIGFTATVMAAHNDEKGRARRKAPAPEEPVIVVGGGLAGLSATLETVKHGATKVILIDSEKSLGGNSAKASSGINACNTPTQERMGIEDSTDKFRADTMSAGDRENDEGLVDVLVEESASAIEFLEEAGVDLGDINLCGGHSVPRTHWIPSPKEGKPIPVGFGIISALKKKILLETRVLGLVSWNEFITGVRVKGADGKSAEISGKAVVLTTGGFSADKGEDTSLLVEFAGADKLRLPTTNGPFARGDGVKMARAMGAKVIGMDRVQVHPTAFVDPAAPSAPTKFLAAEALRGKGALLLSPKGVRFANELGRRDYVTARIQKECAALPDGFQGGSAGAPAALLVMNERAIDAFGRPAFTFYAVVKKFFKKYENADALATALDVDPAVIKKTFTTYNEFVTKSAGSKVRTKDAFEKTVFPVSFEEKEPLHVALITPAIHYTMGGLQINKKAEVFNEFMGKPFKGLFAAGEVAGGVHGANRLAGNSLLECVVFGRIAGKTAAETVHKGDGIMKHPPTVGNDAPHGEFIFILVLIVSIGFCCLFSVCANYMIINFTFICMTGENADDVVVDAGNGTARHRYAYTPVEKSYIHYGAPSRSTSRTSSGEPNTPSSCPASSPRSPQHSRHSQHRLGWSHLLGLAFAADFACLGMLTVRWAPLAETGIFLGFLTSFTPLANTVSNAASGLFCTTVGWRWAFYAHAGFTVVAFCVRPKELEWIQKDKTQGHINRDPYLPYRAICFNRTILIVWFNALTELVAVVSLLTYAPIYLNKVLGLSIESTAFWTALGSGLHLPVKLVMAFLSDYVKCVSEVKKMIFFNTLAVGFVGLFMGLIPFTSSLPAALSFFVLTYAMAGANSSGFYKCGTLHARQYAHFVLATIQFTKCTALFIGPGLYALLMRTDDDKRGWMWLFLINALATMLANFLFYPVVTDQPAAFTKTEESDAKDQGSKSKDQSPSTSQSTSKSTEIE</sequence>
<reference evidence="9" key="2">
    <citation type="submission" date="2022-06" db="UniProtKB">
        <authorList>
            <consortium name="EnsemblMetazoa"/>
        </authorList>
    </citation>
    <scope>IDENTIFICATION</scope>
    <source>
        <strain evidence="9">PS312</strain>
    </source>
</reference>
<evidence type="ECO:0000256" key="1">
    <source>
        <dbReference type="ARBA" id="ARBA00001974"/>
    </source>
</evidence>
<feature type="compositionally biased region" description="Basic and acidic residues" evidence="5">
    <location>
        <begin position="951"/>
        <end position="966"/>
    </location>
</feature>
<dbReference type="InterPro" id="IPR036188">
    <property type="entry name" value="FAD/NAD-bd_sf"/>
</dbReference>
<feature type="transmembrane region" description="Helical" evidence="6">
    <location>
        <begin position="886"/>
        <end position="908"/>
    </location>
</feature>
<keyword evidence="6" id="KW-0812">Transmembrane</keyword>
<evidence type="ECO:0000259" key="8">
    <source>
        <dbReference type="Pfam" id="PF00890"/>
    </source>
</evidence>
<evidence type="ECO:0000256" key="4">
    <source>
        <dbReference type="ARBA" id="ARBA00023002"/>
    </source>
</evidence>
<feature type="transmembrane region" description="Helical" evidence="6">
    <location>
        <begin position="828"/>
        <end position="848"/>
    </location>
</feature>
<evidence type="ECO:0000256" key="7">
    <source>
        <dbReference type="SAM" id="SignalP"/>
    </source>
</evidence>